<dbReference type="EMBL" id="JH711590">
    <property type="protein sequence ID" value="EIW74798.1"/>
    <property type="molecule type" value="Genomic_DNA"/>
</dbReference>
<evidence type="ECO:0000313" key="2">
    <source>
        <dbReference type="EMBL" id="EIW74798.1"/>
    </source>
</evidence>
<dbReference type="GeneID" id="19209635"/>
<dbReference type="AlphaFoldDB" id="A0A5M3M5Z6"/>
<feature type="region of interest" description="Disordered" evidence="1">
    <location>
        <begin position="1"/>
        <end position="25"/>
    </location>
</feature>
<reference evidence="3" key="1">
    <citation type="journal article" date="2012" name="Science">
        <title>The Paleozoic origin of enzymatic lignin decomposition reconstructed from 31 fungal genomes.</title>
        <authorList>
            <person name="Floudas D."/>
            <person name="Binder M."/>
            <person name="Riley R."/>
            <person name="Barry K."/>
            <person name="Blanchette R.A."/>
            <person name="Henrissat B."/>
            <person name="Martinez A.T."/>
            <person name="Otillar R."/>
            <person name="Spatafora J.W."/>
            <person name="Yadav J.S."/>
            <person name="Aerts A."/>
            <person name="Benoit I."/>
            <person name="Boyd A."/>
            <person name="Carlson A."/>
            <person name="Copeland A."/>
            <person name="Coutinho P.M."/>
            <person name="de Vries R.P."/>
            <person name="Ferreira P."/>
            <person name="Findley K."/>
            <person name="Foster B."/>
            <person name="Gaskell J."/>
            <person name="Glotzer D."/>
            <person name="Gorecki P."/>
            <person name="Heitman J."/>
            <person name="Hesse C."/>
            <person name="Hori C."/>
            <person name="Igarashi K."/>
            <person name="Jurgens J.A."/>
            <person name="Kallen N."/>
            <person name="Kersten P."/>
            <person name="Kohler A."/>
            <person name="Kuees U."/>
            <person name="Kumar T.K.A."/>
            <person name="Kuo A."/>
            <person name="LaButti K."/>
            <person name="Larrondo L.F."/>
            <person name="Lindquist E."/>
            <person name="Ling A."/>
            <person name="Lombard V."/>
            <person name="Lucas S."/>
            <person name="Lundell T."/>
            <person name="Martin R."/>
            <person name="McLaughlin D.J."/>
            <person name="Morgenstern I."/>
            <person name="Morin E."/>
            <person name="Murat C."/>
            <person name="Nagy L.G."/>
            <person name="Nolan M."/>
            <person name="Ohm R.A."/>
            <person name="Patyshakuliyeva A."/>
            <person name="Rokas A."/>
            <person name="Ruiz-Duenas F.J."/>
            <person name="Sabat G."/>
            <person name="Salamov A."/>
            <person name="Samejima M."/>
            <person name="Schmutz J."/>
            <person name="Slot J.C."/>
            <person name="St John F."/>
            <person name="Stenlid J."/>
            <person name="Sun H."/>
            <person name="Sun S."/>
            <person name="Syed K."/>
            <person name="Tsang A."/>
            <person name="Wiebenga A."/>
            <person name="Young D."/>
            <person name="Pisabarro A."/>
            <person name="Eastwood D.C."/>
            <person name="Martin F."/>
            <person name="Cullen D."/>
            <person name="Grigoriev I.V."/>
            <person name="Hibbett D.S."/>
        </authorList>
    </citation>
    <scope>NUCLEOTIDE SEQUENCE [LARGE SCALE GENOMIC DNA]</scope>
    <source>
        <strain evidence="3">RWD-64-598 SS2</strain>
    </source>
</reference>
<feature type="region of interest" description="Disordered" evidence="1">
    <location>
        <begin position="42"/>
        <end position="65"/>
    </location>
</feature>
<accession>A0A5M3M5Z6</accession>
<keyword evidence="3" id="KW-1185">Reference proteome</keyword>
<sequence>MSSDRGPQEPPYQAPTSGRRPRRLGHPAEYSSWLVFWQHGRPTRSERGLQEPPPQAPTRSEDVDVEPGVSRVFLGNTDAQVAPIEAIKSRFFKVSPGDTDKRLAPNEAIKSHATRAPQMGEDGKIRRPAPPLAVAHSNRIPVQLQLAGFWKIGLARVRVMSTARYL</sequence>
<dbReference type="RefSeq" id="XP_007774875.1">
    <property type="nucleotide sequence ID" value="XM_007776685.1"/>
</dbReference>
<protein>
    <submittedName>
        <fullName evidence="2">Uncharacterized protein</fullName>
    </submittedName>
</protein>
<evidence type="ECO:0000313" key="3">
    <source>
        <dbReference type="Proteomes" id="UP000053558"/>
    </source>
</evidence>
<dbReference type="KEGG" id="cput:CONPUDRAFT_77633"/>
<proteinExistence type="predicted"/>
<gene>
    <name evidence="2" type="ORF">CONPUDRAFT_77633</name>
</gene>
<evidence type="ECO:0000256" key="1">
    <source>
        <dbReference type="SAM" id="MobiDB-lite"/>
    </source>
</evidence>
<name>A0A5M3M5Z6_CONPW</name>
<dbReference type="Proteomes" id="UP000053558">
    <property type="component" value="Unassembled WGS sequence"/>
</dbReference>
<comment type="caution">
    <text evidence="2">The sequence shown here is derived from an EMBL/GenBank/DDBJ whole genome shotgun (WGS) entry which is preliminary data.</text>
</comment>
<organism evidence="2 3">
    <name type="scientific">Coniophora puteana (strain RWD-64-598)</name>
    <name type="common">Brown rot fungus</name>
    <dbReference type="NCBI Taxonomy" id="741705"/>
    <lineage>
        <taxon>Eukaryota</taxon>
        <taxon>Fungi</taxon>
        <taxon>Dikarya</taxon>
        <taxon>Basidiomycota</taxon>
        <taxon>Agaricomycotina</taxon>
        <taxon>Agaricomycetes</taxon>
        <taxon>Agaricomycetidae</taxon>
        <taxon>Boletales</taxon>
        <taxon>Coniophorineae</taxon>
        <taxon>Coniophoraceae</taxon>
        <taxon>Coniophora</taxon>
    </lineage>
</organism>